<dbReference type="OrthoDB" id="10483515at2759"/>
<protein>
    <submittedName>
        <fullName evidence="1">Uncharacterized protein</fullName>
    </submittedName>
</protein>
<dbReference type="AlphaFoldDB" id="A0A4D9CY53"/>
<dbReference type="Proteomes" id="UP000355283">
    <property type="component" value="Unassembled WGS sequence"/>
</dbReference>
<proteinExistence type="predicted"/>
<name>A0A4D9CY53_9STRA</name>
<dbReference type="EMBL" id="SDOX01000069">
    <property type="protein sequence ID" value="TFJ83137.1"/>
    <property type="molecule type" value="Genomic_DNA"/>
</dbReference>
<dbReference type="Gene3D" id="3.40.50.150">
    <property type="entry name" value="Vaccinia Virus protein VP39"/>
    <property type="match status" value="1"/>
</dbReference>
<evidence type="ECO:0000313" key="2">
    <source>
        <dbReference type="Proteomes" id="UP000355283"/>
    </source>
</evidence>
<organism evidence="1 2">
    <name type="scientific">Nannochloropsis salina CCMP1776</name>
    <dbReference type="NCBI Taxonomy" id="1027361"/>
    <lineage>
        <taxon>Eukaryota</taxon>
        <taxon>Sar</taxon>
        <taxon>Stramenopiles</taxon>
        <taxon>Ochrophyta</taxon>
        <taxon>Eustigmatophyceae</taxon>
        <taxon>Eustigmatales</taxon>
        <taxon>Monodopsidaceae</taxon>
        <taxon>Microchloropsis</taxon>
        <taxon>Microchloropsis salina</taxon>
    </lineage>
</organism>
<comment type="caution">
    <text evidence="1">The sequence shown here is derived from an EMBL/GenBank/DDBJ whole genome shotgun (WGS) entry which is preliminary data.</text>
</comment>
<dbReference type="SUPFAM" id="SSF53335">
    <property type="entry name" value="S-adenosyl-L-methionine-dependent methyltransferases"/>
    <property type="match status" value="1"/>
</dbReference>
<reference evidence="1 2" key="1">
    <citation type="submission" date="2019-01" db="EMBL/GenBank/DDBJ databases">
        <title>Nuclear Genome Assembly of the Microalgal Biofuel strain Nannochloropsis salina CCMP1776.</title>
        <authorList>
            <person name="Hovde B."/>
        </authorList>
    </citation>
    <scope>NUCLEOTIDE SEQUENCE [LARGE SCALE GENOMIC DNA]</scope>
    <source>
        <strain evidence="1 2">CCMP1776</strain>
    </source>
</reference>
<sequence length="171" mass="18177">MARHGYLHSVAHVLPPDTIPLLAALAEASAGPSGCSSFRASPLLHWCYATRASAVLRAVQTFLEDKEGDANRRVDKGGRPWERLVVVLGGGMDGLVLALCARAAQATGVGVKVVELDVPEVVARKEGVLWAWRGGGGRACSGTFCVRRAATAWKRWICGTGAAWARSWARS</sequence>
<evidence type="ECO:0000313" key="1">
    <source>
        <dbReference type="EMBL" id="TFJ83137.1"/>
    </source>
</evidence>
<gene>
    <name evidence="1" type="ORF">NSK_005557</name>
</gene>
<accession>A0A4D9CY53</accession>
<dbReference type="InterPro" id="IPR029063">
    <property type="entry name" value="SAM-dependent_MTases_sf"/>
</dbReference>
<keyword evidence="2" id="KW-1185">Reference proteome</keyword>